<dbReference type="InterPro" id="IPR036866">
    <property type="entry name" value="RibonucZ/Hydroxyglut_hydro"/>
</dbReference>
<reference evidence="9 10" key="1">
    <citation type="submission" date="2015-03" db="EMBL/GenBank/DDBJ databases">
        <title>Draft genome sequence of Elstera litoralis.</title>
        <authorList>
            <person name="Rahalkar M.C."/>
            <person name="Dhakephalkar P.K."/>
            <person name="Pore S.D."/>
            <person name="Arora P."/>
            <person name="Kapse N.G."/>
            <person name="Pandit P.S."/>
        </authorList>
    </citation>
    <scope>NUCLEOTIDE SEQUENCE [LARGE SCALE GENOMIC DNA]</scope>
    <source>
        <strain evidence="9 10">Dia-1</strain>
    </source>
</reference>
<keyword evidence="3" id="KW-0479">Metal-binding</keyword>
<evidence type="ECO:0000256" key="6">
    <source>
        <dbReference type="ARBA" id="ARBA00022839"/>
    </source>
</evidence>
<dbReference type="Proteomes" id="UP000033774">
    <property type="component" value="Unassembled WGS sequence"/>
</dbReference>
<evidence type="ECO:0000313" key="10">
    <source>
        <dbReference type="Proteomes" id="UP000033774"/>
    </source>
</evidence>
<dbReference type="InterPro" id="IPR011108">
    <property type="entry name" value="RMMBL"/>
</dbReference>
<dbReference type="InterPro" id="IPR001279">
    <property type="entry name" value="Metallo-B-lactamas"/>
</dbReference>
<dbReference type="Pfam" id="PF17770">
    <property type="entry name" value="RNase_J_C"/>
    <property type="match status" value="1"/>
</dbReference>
<dbReference type="Gene3D" id="3.40.50.10710">
    <property type="entry name" value="Metallo-hydrolase/oxidoreductase"/>
    <property type="match status" value="1"/>
</dbReference>
<evidence type="ECO:0000313" key="9">
    <source>
        <dbReference type="EMBL" id="KJV10998.1"/>
    </source>
</evidence>
<dbReference type="GO" id="GO:0046872">
    <property type="term" value="F:metal ion binding"/>
    <property type="evidence" value="ECO:0007669"/>
    <property type="project" value="UniProtKB-KW"/>
</dbReference>
<protein>
    <submittedName>
        <fullName evidence="9">RNA-metabolising metallo-beta-lactamase</fullName>
    </submittedName>
</protein>
<comment type="caution">
    <text evidence="9">The sequence shown here is derived from an EMBL/GenBank/DDBJ whole genome shotgun (WGS) entry which is preliminary data.</text>
</comment>
<evidence type="ECO:0000256" key="7">
    <source>
        <dbReference type="ARBA" id="ARBA00022884"/>
    </source>
</evidence>
<dbReference type="Pfam" id="PF12706">
    <property type="entry name" value="Lactamase_B_2"/>
    <property type="match status" value="1"/>
</dbReference>
<name>A0A0F3IWQ1_9PROT</name>
<feature type="domain" description="Metallo-beta-lactamase" evidence="8">
    <location>
        <begin position="29"/>
        <end position="225"/>
    </location>
</feature>
<proteinExistence type="predicted"/>
<dbReference type="GO" id="GO:0004527">
    <property type="term" value="F:exonuclease activity"/>
    <property type="evidence" value="ECO:0007669"/>
    <property type="project" value="UniProtKB-KW"/>
</dbReference>
<dbReference type="PATRIC" id="fig|552518.3.peg.908"/>
<dbReference type="EMBL" id="LAJY01000019">
    <property type="protein sequence ID" value="KJV10998.1"/>
    <property type="molecule type" value="Genomic_DNA"/>
</dbReference>
<dbReference type="SMART" id="SM00849">
    <property type="entry name" value="Lactamase_B"/>
    <property type="match status" value="1"/>
</dbReference>
<accession>A0A0F3IWQ1</accession>
<dbReference type="OrthoDB" id="9770211at2"/>
<dbReference type="RefSeq" id="WP_045774272.1">
    <property type="nucleotide sequence ID" value="NZ_LAJY01000019.1"/>
</dbReference>
<dbReference type="CDD" id="cd07714">
    <property type="entry name" value="RNaseJ_MBL-fold"/>
    <property type="match status" value="1"/>
</dbReference>
<keyword evidence="2" id="KW-0540">Nuclease</keyword>
<dbReference type="InterPro" id="IPR004613">
    <property type="entry name" value="RNase_J"/>
</dbReference>
<dbReference type="PANTHER" id="PTHR43694">
    <property type="entry name" value="RIBONUCLEASE J"/>
    <property type="match status" value="1"/>
</dbReference>
<dbReference type="Pfam" id="PF07521">
    <property type="entry name" value="RMMBL"/>
    <property type="match status" value="1"/>
</dbReference>
<keyword evidence="4" id="KW-0378">Hydrolase</keyword>
<evidence type="ECO:0000256" key="1">
    <source>
        <dbReference type="ARBA" id="ARBA00022490"/>
    </source>
</evidence>
<dbReference type="Gene3D" id="3.60.15.10">
    <property type="entry name" value="Ribonuclease Z/Hydroxyacylglutathione hydrolase-like"/>
    <property type="match status" value="1"/>
</dbReference>
<evidence type="ECO:0000256" key="3">
    <source>
        <dbReference type="ARBA" id="ARBA00022723"/>
    </source>
</evidence>
<evidence type="ECO:0000256" key="2">
    <source>
        <dbReference type="ARBA" id="ARBA00022722"/>
    </source>
</evidence>
<organism evidence="9 10">
    <name type="scientific">Elstera litoralis</name>
    <dbReference type="NCBI Taxonomy" id="552518"/>
    <lineage>
        <taxon>Bacteria</taxon>
        <taxon>Pseudomonadati</taxon>
        <taxon>Pseudomonadota</taxon>
        <taxon>Alphaproteobacteria</taxon>
        <taxon>Rhodospirillales</taxon>
        <taxon>Rhodospirillaceae</taxon>
        <taxon>Elstera</taxon>
    </lineage>
</organism>
<dbReference type="NCBIfam" id="TIGR00649">
    <property type="entry name" value="MG423"/>
    <property type="match status" value="1"/>
</dbReference>
<gene>
    <name evidence="9" type="ORF">VZ95_01290</name>
</gene>
<dbReference type="Pfam" id="PF22505">
    <property type="entry name" value="RNase_J_b_CASP"/>
    <property type="match status" value="1"/>
</dbReference>
<dbReference type="AlphaFoldDB" id="A0A0F3IWQ1"/>
<evidence type="ECO:0000259" key="8">
    <source>
        <dbReference type="SMART" id="SM00849"/>
    </source>
</evidence>
<evidence type="ECO:0000256" key="4">
    <source>
        <dbReference type="ARBA" id="ARBA00022801"/>
    </source>
</evidence>
<evidence type="ECO:0000256" key="5">
    <source>
        <dbReference type="ARBA" id="ARBA00022833"/>
    </source>
</evidence>
<dbReference type="SUPFAM" id="SSF56281">
    <property type="entry name" value="Metallo-hydrolase/oxidoreductase"/>
    <property type="match status" value="1"/>
</dbReference>
<keyword evidence="7" id="KW-0694">RNA-binding</keyword>
<keyword evidence="5" id="KW-0862">Zinc</keyword>
<keyword evidence="6" id="KW-0269">Exonuclease</keyword>
<keyword evidence="1" id="KW-0963">Cytoplasm</keyword>
<dbReference type="InterPro" id="IPR042173">
    <property type="entry name" value="RNase_J_2"/>
</dbReference>
<dbReference type="InterPro" id="IPR055132">
    <property type="entry name" value="RNase_J_b_CASP"/>
</dbReference>
<sequence length="564" mass="61021">MIDGTPLHTAIAARGELLFLPLGGAGEIGMNLNLFGYNGQWVMVDLGVTFGDDSQPSIDVIMPDPVFIAERRESLIGIVLTHAHEDHLGAVPYLWRRLGGPPIYCTPFTASVLRKKLPEHGLSREVVIHEVPLSGEFTLGPFRFQMITLTHSIPEPNALAIHTPVGTVLHTGDWKFDPEPLIGDVTDFDALQKLGDKGILALIGDSTNVFKSGEAGSEAAVRESLKELIGQFNNRVAVACFASNVARLESIVVAAAANGRRVALVGRSLHKMVESARENGYLKSMPALISEDEVGYLPAEEVLLLCTGSQGEQRAALARIASNDHPHVTLEEGDAVIFSSRIIPGNEKSIGRLHDKLIRQGIEVVTEQDHFIHVSGHPARDELARMYAITRPKIAVPVHGEVRHLHEHAELARECQVPIAMVVENGDVLRLAPGEPMILDKVPTGRLAVDGNRLIPLGGSELKQRLRLTYNGLAVATLVLDKKGKLQADPVLTLHGLVDAEQDEGQILIDKALDAIEDVVDAFAAGGRGGDDTLLRDAVRAAVRRIIHSAIGLKPVTEVHLIRL</sequence>
<dbReference type="GO" id="GO:0003723">
    <property type="term" value="F:RNA binding"/>
    <property type="evidence" value="ECO:0007669"/>
    <property type="project" value="UniProtKB-KW"/>
</dbReference>
<dbReference type="Gene3D" id="3.10.20.580">
    <property type="match status" value="1"/>
</dbReference>
<dbReference type="PANTHER" id="PTHR43694:SF1">
    <property type="entry name" value="RIBONUCLEASE J"/>
    <property type="match status" value="1"/>
</dbReference>
<dbReference type="InterPro" id="IPR041636">
    <property type="entry name" value="RNase_J_C"/>
</dbReference>
<keyword evidence="10" id="KW-1185">Reference proteome</keyword>